<comment type="similarity">
    <text evidence="1 4">Belongs to the D-isomer specific 2-hydroxyacid dehydrogenase family.</text>
</comment>
<evidence type="ECO:0000256" key="2">
    <source>
        <dbReference type="ARBA" id="ARBA00023002"/>
    </source>
</evidence>
<dbReference type="GO" id="GO:0016618">
    <property type="term" value="F:hydroxypyruvate reductase [NAD(P)H] activity"/>
    <property type="evidence" value="ECO:0007669"/>
    <property type="project" value="TreeGrafter"/>
</dbReference>
<dbReference type="Pfam" id="PF02826">
    <property type="entry name" value="2-Hacid_dh_C"/>
    <property type="match status" value="1"/>
</dbReference>
<evidence type="ECO:0000313" key="8">
    <source>
        <dbReference type="Proteomes" id="UP000189735"/>
    </source>
</evidence>
<dbReference type="GO" id="GO:0005829">
    <property type="term" value="C:cytosol"/>
    <property type="evidence" value="ECO:0007669"/>
    <property type="project" value="TreeGrafter"/>
</dbReference>
<dbReference type="InterPro" id="IPR050223">
    <property type="entry name" value="D-isomer_2-hydroxyacid_DH"/>
</dbReference>
<dbReference type="RefSeq" id="WP_078713934.1">
    <property type="nucleotide sequence ID" value="NZ_FUYG01000003.1"/>
</dbReference>
<evidence type="ECO:0000259" key="6">
    <source>
        <dbReference type="Pfam" id="PF02826"/>
    </source>
</evidence>
<gene>
    <name evidence="7" type="ORF">SAMN06295879_1565</name>
</gene>
<dbReference type="Proteomes" id="UP000189735">
    <property type="component" value="Unassembled WGS sequence"/>
</dbReference>
<dbReference type="CDD" id="cd12165">
    <property type="entry name" value="2-Hacid_dh_6"/>
    <property type="match status" value="1"/>
</dbReference>
<evidence type="ECO:0000259" key="5">
    <source>
        <dbReference type="Pfam" id="PF00389"/>
    </source>
</evidence>
<dbReference type="SUPFAM" id="SSF51735">
    <property type="entry name" value="NAD(P)-binding Rossmann-fold domains"/>
    <property type="match status" value="1"/>
</dbReference>
<feature type="domain" description="D-isomer specific 2-hydroxyacid dehydrogenase NAD-binding" evidence="6">
    <location>
        <begin position="106"/>
        <end position="291"/>
    </location>
</feature>
<name>A0A1T4XQQ7_9MICO</name>
<dbReference type="AlphaFoldDB" id="A0A1T4XQQ7"/>
<protein>
    <submittedName>
        <fullName evidence="7">Phosphoglycerate dehydrogenase</fullName>
    </submittedName>
</protein>
<dbReference type="InterPro" id="IPR006139">
    <property type="entry name" value="D-isomer_2_OHA_DH_cat_dom"/>
</dbReference>
<dbReference type="Gene3D" id="3.40.50.720">
    <property type="entry name" value="NAD(P)-binding Rossmann-like Domain"/>
    <property type="match status" value="2"/>
</dbReference>
<organism evidence="7 8">
    <name type="scientific">Agreia bicolorata</name>
    <dbReference type="NCBI Taxonomy" id="110935"/>
    <lineage>
        <taxon>Bacteria</taxon>
        <taxon>Bacillati</taxon>
        <taxon>Actinomycetota</taxon>
        <taxon>Actinomycetes</taxon>
        <taxon>Micrococcales</taxon>
        <taxon>Microbacteriaceae</taxon>
        <taxon>Agreia</taxon>
    </lineage>
</organism>
<dbReference type="PANTHER" id="PTHR10996:SF178">
    <property type="entry name" value="2-HYDROXYACID DEHYDROGENASE YGL185C-RELATED"/>
    <property type="match status" value="1"/>
</dbReference>
<reference evidence="8" key="1">
    <citation type="submission" date="2017-02" db="EMBL/GenBank/DDBJ databases">
        <authorList>
            <person name="Varghese N."/>
            <person name="Submissions S."/>
        </authorList>
    </citation>
    <scope>NUCLEOTIDE SEQUENCE [LARGE SCALE GENOMIC DNA]</scope>
    <source>
        <strain evidence="8">VKM Ac-2052</strain>
    </source>
</reference>
<evidence type="ECO:0000313" key="7">
    <source>
        <dbReference type="EMBL" id="SKA91882.1"/>
    </source>
</evidence>
<dbReference type="Pfam" id="PF00389">
    <property type="entry name" value="2-Hacid_dh"/>
    <property type="match status" value="1"/>
</dbReference>
<dbReference type="GO" id="GO:0030267">
    <property type="term" value="F:glyoxylate reductase (NADPH) activity"/>
    <property type="evidence" value="ECO:0007669"/>
    <property type="project" value="TreeGrafter"/>
</dbReference>
<feature type="domain" description="D-isomer specific 2-hydroxyacid dehydrogenase catalytic" evidence="5">
    <location>
        <begin position="29"/>
        <end position="323"/>
    </location>
</feature>
<accession>A0A1T4XQQ7</accession>
<evidence type="ECO:0000256" key="1">
    <source>
        <dbReference type="ARBA" id="ARBA00005854"/>
    </source>
</evidence>
<dbReference type="EMBL" id="FUYG01000003">
    <property type="protein sequence ID" value="SKA91882.1"/>
    <property type="molecule type" value="Genomic_DNA"/>
</dbReference>
<dbReference type="InterPro" id="IPR006140">
    <property type="entry name" value="D-isomer_DH_NAD-bd"/>
</dbReference>
<proteinExistence type="inferred from homology"/>
<keyword evidence="2 4" id="KW-0560">Oxidoreductase</keyword>
<dbReference type="SUPFAM" id="SSF52283">
    <property type="entry name" value="Formate/glycerate dehydrogenase catalytic domain-like"/>
    <property type="match status" value="1"/>
</dbReference>
<evidence type="ECO:0000256" key="4">
    <source>
        <dbReference type="RuleBase" id="RU003719"/>
    </source>
</evidence>
<dbReference type="GO" id="GO:0051287">
    <property type="term" value="F:NAD binding"/>
    <property type="evidence" value="ECO:0007669"/>
    <property type="project" value="InterPro"/>
</dbReference>
<dbReference type="InterPro" id="IPR036291">
    <property type="entry name" value="NAD(P)-bd_dom_sf"/>
</dbReference>
<sequence>MNIVIADPSLLPHRALLEGGLPEGSTTSWYDSANEHALMADLADADVLVSARLTKAMGSVASRLRLVHAPGAGYDGIDLDALPEGAVVANTFNHEESIAEYVAASLVILRRRLLCQDRSLRQGRWASAAYDRSIPQPSTLRGSVVTFLGFGHIGTATWQLLRAFGCEGIAITRSGSADTSEHGLRWSGTVDELERALEQSDVLVVSIPLGPETTGLIADGELDALGADGLLVNVARGPVVEETALYDALSEGRIAGAAIDVWYRYPGSDGEGSPSALPFDDLDNVLLTPHSSGVTADTFRGRALDIAENISRLANSEPLKNVVASR</sequence>
<keyword evidence="3" id="KW-0520">NAD</keyword>
<evidence type="ECO:0000256" key="3">
    <source>
        <dbReference type="ARBA" id="ARBA00023027"/>
    </source>
</evidence>
<dbReference type="PANTHER" id="PTHR10996">
    <property type="entry name" value="2-HYDROXYACID DEHYDROGENASE-RELATED"/>
    <property type="match status" value="1"/>
</dbReference>